<dbReference type="EMBL" id="JAGQFT010000178">
    <property type="protein sequence ID" value="MBR0563792.1"/>
    <property type="molecule type" value="Genomic_DNA"/>
</dbReference>
<proteinExistence type="predicted"/>
<evidence type="ECO:0000313" key="2">
    <source>
        <dbReference type="EMBL" id="MBS7459046.1"/>
    </source>
</evidence>
<organism evidence="1">
    <name type="scientific">Coralloluteibacterium stylophorae</name>
    <dbReference type="NCBI Taxonomy" id="1776034"/>
    <lineage>
        <taxon>Bacteria</taxon>
        <taxon>Pseudomonadati</taxon>
        <taxon>Pseudomonadota</taxon>
        <taxon>Gammaproteobacteria</taxon>
        <taxon>Lysobacterales</taxon>
        <taxon>Lysobacteraceae</taxon>
        <taxon>Coralloluteibacterium</taxon>
    </lineage>
</organism>
<accession>A0A8J7VVK3</accession>
<reference evidence="2 3" key="1">
    <citation type="journal article" date="2021" name="Microbiol. Resour. Announc.">
        <title>Draft Genome Sequence of Coralloluteibacterium stylophorae LMG 29479T.</title>
        <authorList>
            <person name="Karlyshev A.V."/>
            <person name="Kudryashova E.B."/>
            <person name="Ariskina E.V."/>
            <person name="Conroy A.P."/>
            <person name="Abidueva E.Y."/>
        </authorList>
    </citation>
    <scope>NUCLEOTIDE SEQUENCE [LARGE SCALE GENOMIC DNA]</scope>
    <source>
        <strain evidence="2 3">LMG 29479</strain>
    </source>
</reference>
<comment type="caution">
    <text evidence="1">The sequence shown here is derived from an EMBL/GenBank/DDBJ whole genome shotgun (WGS) entry which is preliminary data.</text>
</comment>
<dbReference type="RefSeq" id="WP_211927685.1">
    <property type="nucleotide sequence ID" value="NZ_JAGQFT020000025.1"/>
</dbReference>
<name>A0A8J7VVK3_9GAMM</name>
<dbReference type="Proteomes" id="UP000675747">
    <property type="component" value="Unassembled WGS sequence"/>
</dbReference>
<keyword evidence="3" id="KW-1185">Reference proteome</keyword>
<reference evidence="1" key="2">
    <citation type="submission" date="2021-04" db="EMBL/GenBank/DDBJ databases">
        <authorList>
            <person name="Karlyshev A.V."/>
        </authorList>
    </citation>
    <scope>NUCLEOTIDE SEQUENCE</scope>
    <source>
        <strain evidence="1">LMG 29479</strain>
    </source>
</reference>
<gene>
    <name evidence="2" type="ORF">KB893_018110</name>
    <name evidence="1" type="ORF">KB893_14915</name>
</gene>
<evidence type="ECO:0000313" key="1">
    <source>
        <dbReference type="EMBL" id="MBR0563792.1"/>
    </source>
</evidence>
<dbReference type="AlphaFoldDB" id="A0A8J7VVK3"/>
<dbReference type="EMBL" id="JAGQFT020000025">
    <property type="protein sequence ID" value="MBS7459046.1"/>
    <property type="molecule type" value="Genomic_DNA"/>
</dbReference>
<protein>
    <submittedName>
        <fullName evidence="1">Uncharacterized protein</fullName>
    </submittedName>
</protein>
<sequence length="181" mass="20378">MTAKSKVQTDDMLEVAIAYWIEAKNARDANDELRALHALIECWMHIGMTLSPKTESEAKSESGAKQGKPARDKIAAIATSMLSDMKVTARMADPTHLLGTIVDRMEEAPDHGELLAKYDKRATNGWASEDPLTDRLREKLMKWATDKRSPYPELAKAYRQALAQAERLKPPTTRNRSRSRQ</sequence>
<evidence type="ECO:0000313" key="3">
    <source>
        <dbReference type="Proteomes" id="UP000675747"/>
    </source>
</evidence>